<dbReference type="AlphaFoldDB" id="A0A291TA49"/>
<dbReference type="EMBL" id="CP023819">
    <property type="protein sequence ID" value="ATL90006.1"/>
    <property type="molecule type" value="Genomic_DNA"/>
</dbReference>
<reference evidence="2 3" key="1">
    <citation type="submission" date="2017-10" db="EMBL/GenBank/DDBJ databases">
        <title>Complete Genome Sequence of Faecalibacterium prausnitzii isolated from the gut of healthy adult Indian.</title>
        <authorList>
            <person name="Bag S."/>
            <person name="Ghosh T.S."/>
            <person name="Das B."/>
        </authorList>
    </citation>
    <scope>NUCLEOTIDE SEQUENCE [LARGE SCALE GENOMIC DNA]</scope>
    <source>
        <strain evidence="2 3">Indica</strain>
    </source>
</reference>
<feature type="signal peptide" evidence="1">
    <location>
        <begin position="1"/>
        <end position="19"/>
    </location>
</feature>
<dbReference type="Proteomes" id="UP000223709">
    <property type="component" value="Chromosome"/>
</dbReference>
<accession>A0A291TA49</accession>
<evidence type="ECO:0000256" key="1">
    <source>
        <dbReference type="SAM" id="SignalP"/>
    </source>
</evidence>
<evidence type="ECO:0000313" key="2">
    <source>
        <dbReference type="EMBL" id="ATL90006.1"/>
    </source>
</evidence>
<organism evidence="2 3">
    <name type="scientific">Faecalibacterium prausnitzii</name>
    <dbReference type="NCBI Taxonomy" id="853"/>
    <lineage>
        <taxon>Bacteria</taxon>
        <taxon>Bacillati</taxon>
        <taxon>Bacillota</taxon>
        <taxon>Clostridia</taxon>
        <taxon>Eubacteriales</taxon>
        <taxon>Oscillospiraceae</taxon>
        <taxon>Faecalibacterium</taxon>
    </lineage>
</organism>
<dbReference type="PROSITE" id="PS51257">
    <property type="entry name" value="PROKAR_LIPOPROTEIN"/>
    <property type="match status" value="1"/>
</dbReference>
<evidence type="ECO:0000313" key="3">
    <source>
        <dbReference type="Proteomes" id="UP000223709"/>
    </source>
</evidence>
<sequence length="378" mass="40238">MKKKLIALLAAVAMVFSLAACGSTPDSVGTIGTVDITSGLYLLAQYDAYQKAADLASSEQDATDVKAFLKQTITVDADSGETATVSDYVSQKTMENLETYAAIETRFEELGGQLTAEEEAQADSYASQLMEQYGDTYKANGIGLNTVQRFERILIKSSDLLELVYGVDGETPVSDADLTSHLENNMYELAYYTIPLYNTSTYASADEDQTSEMLDLVQDAVDQTNAYAASLTGLSDSDFSSALLGYFSSVVTSALPEVYAVLGSTYSSDSNAPSLELIGDSTVTSAFTAEGAADTIRGLSIGQAAAVKYNSYALMAALRLDPLSLKALDDLRGQVLNDMKGEELSETLTAYGASLEHNLSSSAMNRMPASKIVNSSTN</sequence>
<name>A0A291TA49_9FIRM</name>
<proteinExistence type="predicted"/>
<dbReference type="RefSeq" id="WP_098923773.1">
    <property type="nucleotide sequence ID" value="NZ_CP023819.1"/>
</dbReference>
<keyword evidence="1" id="KW-0732">Signal</keyword>
<protein>
    <submittedName>
        <fullName evidence="2">Foldase</fullName>
    </submittedName>
</protein>
<gene>
    <name evidence="2" type="ORF">CRH10_06695</name>
</gene>
<feature type="chain" id="PRO_5013398877" evidence="1">
    <location>
        <begin position="20"/>
        <end position="378"/>
    </location>
</feature>